<name>A0ABS1UZJ7_9PROT</name>
<gene>
    <name evidence="1" type="ORF">JMJ55_06020</name>
</gene>
<protein>
    <submittedName>
        <fullName evidence="1">Phytanoyl-CoA dioxygenase family protein</fullName>
    </submittedName>
</protein>
<evidence type="ECO:0000313" key="1">
    <source>
        <dbReference type="EMBL" id="MBL6454871.1"/>
    </source>
</evidence>
<sequence length="297" mass="33168">MARLPRLWQDLRAHPAWLVFFVLGRCPMARRGVQGLIAIARRRQVAAPGPGEALAPWDSATVAAAVKAEGIATGLRLPPDMVTRIRAYAETNTCYGGRHWTTPFTIDGHAEAERQHGCKLLVGSLRDPMQNCPEVAELVRNRWLQDIAARYLGAEPRVIDVRLWWSFPSQAPSRTDLSLAAQDSFHFDLADWHQMKFFFYLTDVDERGGPHLYVRGSHAHRPFAHHFPLFSAKTDRQIIGAYGRKAVQMITGPAGTGFVEDPFGYHTGTLVTEGRRLVLEISFGITDVVRHVRPASG</sequence>
<dbReference type="Pfam" id="PF05721">
    <property type="entry name" value="PhyH"/>
    <property type="match status" value="1"/>
</dbReference>
<dbReference type="EMBL" id="JAEUXJ010000002">
    <property type="protein sequence ID" value="MBL6454871.1"/>
    <property type="molecule type" value="Genomic_DNA"/>
</dbReference>
<dbReference type="Proteomes" id="UP000606490">
    <property type="component" value="Unassembled WGS sequence"/>
</dbReference>
<dbReference type="GO" id="GO:0051213">
    <property type="term" value="F:dioxygenase activity"/>
    <property type="evidence" value="ECO:0007669"/>
    <property type="project" value="UniProtKB-KW"/>
</dbReference>
<comment type="caution">
    <text evidence="1">The sequence shown here is derived from an EMBL/GenBank/DDBJ whole genome shotgun (WGS) entry which is preliminary data.</text>
</comment>
<dbReference type="Gene3D" id="2.60.120.620">
    <property type="entry name" value="q2cbj1_9rhob like domain"/>
    <property type="match status" value="1"/>
</dbReference>
<dbReference type="SUPFAM" id="SSF51197">
    <property type="entry name" value="Clavaminate synthase-like"/>
    <property type="match status" value="1"/>
</dbReference>
<accession>A0ABS1UZJ7</accession>
<evidence type="ECO:0000313" key="2">
    <source>
        <dbReference type="Proteomes" id="UP000606490"/>
    </source>
</evidence>
<keyword evidence="2" id="KW-1185">Reference proteome</keyword>
<dbReference type="InterPro" id="IPR008775">
    <property type="entry name" value="Phytyl_CoA_dOase-like"/>
</dbReference>
<reference evidence="1 2" key="1">
    <citation type="submission" date="2021-01" db="EMBL/GenBank/DDBJ databases">
        <title>Belnapia mucosa sp. nov. and Belnapia arida sp. nov., isolated from the Tabernas Desert (Almeria, Spain).</title>
        <authorList>
            <person name="Molina-Menor E."/>
            <person name="Vidal-Verdu A."/>
            <person name="Calonge A."/>
            <person name="Satari L."/>
            <person name="Pereto Magraner J."/>
            <person name="Porcar Miralles M."/>
        </authorList>
    </citation>
    <scope>NUCLEOTIDE SEQUENCE [LARGE SCALE GENOMIC DNA]</scope>
    <source>
        <strain evidence="1 2">T6</strain>
    </source>
</reference>
<keyword evidence="1" id="KW-0560">Oxidoreductase</keyword>
<keyword evidence="1" id="KW-0223">Dioxygenase</keyword>
<organism evidence="1 2">
    <name type="scientific">Belnapia mucosa</name>
    <dbReference type="NCBI Taxonomy" id="2804532"/>
    <lineage>
        <taxon>Bacteria</taxon>
        <taxon>Pseudomonadati</taxon>
        <taxon>Pseudomonadota</taxon>
        <taxon>Alphaproteobacteria</taxon>
        <taxon>Acetobacterales</taxon>
        <taxon>Roseomonadaceae</taxon>
        <taxon>Belnapia</taxon>
    </lineage>
</organism>
<proteinExistence type="predicted"/>
<dbReference type="RefSeq" id="WP_202824608.1">
    <property type="nucleotide sequence ID" value="NZ_JAEUXJ010000002.1"/>
</dbReference>